<feature type="compositionally biased region" description="Basic and acidic residues" evidence="1">
    <location>
        <begin position="140"/>
        <end position="153"/>
    </location>
</feature>
<proteinExistence type="predicted"/>
<reference evidence="2 3" key="1">
    <citation type="submission" date="2019-11" db="EMBL/GenBank/DDBJ databases">
        <title>Whole genome sequence of Oryza granulata.</title>
        <authorList>
            <person name="Li W."/>
        </authorList>
    </citation>
    <scope>NUCLEOTIDE SEQUENCE [LARGE SCALE GENOMIC DNA]</scope>
    <source>
        <strain evidence="3">cv. Menghai</strain>
        <tissue evidence="2">Leaf</tissue>
    </source>
</reference>
<protein>
    <submittedName>
        <fullName evidence="2">Uncharacterized protein</fullName>
    </submittedName>
</protein>
<keyword evidence="3" id="KW-1185">Reference proteome</keyword>
<sequence>MAPKVWSAGERTIFGGMRMLGRLAAAHVAICKDARSGQAAQATQFVDDDSARRHRRRVLGGCRRYGAGGGRMRSRRRCGCDRILGVIWGGMAADGEGARRRTGEGCGIGGRQRRDAARLGLGGGTGRDDMHRQNRRGRYRSRDMSYNERIKVG</sequence>
<feature type="region of interest" description="Disordered" evidence="1">
    <location>
        <begin position="116"/>
        <end position="153"/>
    </location>
</feature>
<gene>
    <name evidence="2" type="ORF">E2562_006032</name>
</gene>
<organism evidence="2 3">
    <name type="scientific">Oryza meyeriana var. granulata</name>
    <dbReference type="NCBI Taxonomy" id="110450"/>
    <lineage>
        <taxon>Eukaryota</taxon>
        <taxon>Viridiplantae</taxon>
        <taxon>Streptophyta</taxon>
        <taxon>Embryophyta</taxon>
        <taxon>Tracheophyta</taxon>
        <taxon>Spermatophyta</taxon>
        <taxon>Magnoliopsida</taxon>
        <taxon>Liliopsida</taxon>
        <taxon>Poales</taxon>
        <taxon>Poaceae</taxon>
        <taxon>BOP clade</taxon>
        <taxon>Oryzoideae</taxon>
        <taxon>Oryzeae</taxon>
        <taxon>Oryzinae</taxon>
        <taxon>Oryza</taxon>
        <taxon>Oryza meyeriana</taxon>
    </lineage>
</organism>
<dbReference type="EMBL" id="SPHZ02000002">
    <property type="protein sequence ID" value="KAF0928588.1"/>
    <property type="molecule type" value="Genomic_DNA"/>
</dbReference>
<dbReference type="AlphaFoldDB" id="A0A6G1EVA9"/>
<dbReference type="Proteomes" id="UP000479710">
    <property type="component" value="Unassembled WGS sequence"/>
</dbReference>
<accession>A0A6G1EVA9</accession>
<name>A0A6G1EVA9_9ORYZ</name>
<comment type="caution">
    <text evidence="2">The sequence shown here is derived from an EMBL/GenBank/DDBJ whole genome shotgun (WGS) entry which is preliminary data.</text>
</comment>
<evidence type="ECO:0000256" key="1">
    <source>
        <dbReference type="SAM" id="MobiDB-lite"/>
    </source>
</evidence>
<evidence type="ECO:0000313" key="3">
    <source>
        <dbReference type="Proteomes" id="UP000479710"/>
    </source>
</evidence>
<evidence type="ECO:0000313" key="2">
    <source>
        <dbReference type="EMBL" id="KAF0928588.1"/>
    </source>
</evidence>